<dbReference type="PANTHER" id="PTHR23416">
    <property type="entry name" value="SIALIC ACID SYNTHASE-RELATED"/>
    <property type="match status" value="1"/>
</dbReference>
<dbReference type="InterPro" id="IPR051159">
    <property type="entry name" value="Hexapeptide_acetyltransf"/>
</dbReference>
<dbReference type="Pfam" id="PF00132">
    <property type="entry name" value="Hexapep"/>
    <property type="match status" value="1"/>
</dbReference>
<dbReference type="InterPro" id="IPR011004">
    <property type="entry name" value="Trimer_LpxA-like_sf"/>
</dbReference>
<dbReference type="CDD" id="cd03357">
    <property type="entry name" value="LbH_MAT_GAT"/>
    <property type="match status" value="1"/>
</dbReference>
<dbReference type="EMBL" id="AFAR01000075">
    <property type="protein sequence ID" value="EGF28615.1"/>
    <property type="molecule type" value="Genomic_DNA"/>
</dbReference>
<sequence>MEWRDRWLLPEYFKSKGHGWPNRNNFGNQDFFNNFEGTRCAWVVTEREKMLAGELYDAGDAELVEARIIARERCQQINASLPRDEAFRRVLTRKLFASGGDSVQLEPPFRCDYGTNIHLGQNVYFNFDCVVLDVCEVRIGDFVFLGPGVHVYTASHPLDAGPRRTQEFGKPVTIGSDVWIGGKAVICPGVSIGQRSVIGAGCVVTKDVPDGVVVAGNPAKLIRRID</sequence>
<dbReference type="SUPFAM" id="SSF51161">
    <property type="entry name" value="Trimeric LpxA-like enzymes"/>
    <property type="match status" value="1"/>
</dbReference>
<evidence type="ECO:0000259" key="3">
    <source>
        <dbReference type="SMART" id="SM01266"/>
    </source>
</evidence>
<dbReference type="SMART" id="SM01266">
    <property type="entry name" value="Mac"/>
    <property type="match status" value="1"/>
</dbReference>
<name>F2ANU7_RHOBT</name>
<dbReference type="FunFam" id="2.160.10.10:FF:000008">
    <property type="entry name" value="Maltose O-acetyltransferase"/>
    <property type="match status" value="1"/>
</dbReference>
<dbReference type="InterPro" id="IPR024688">
    <property type="entry name" value="Mac_dom"/>
</dbReference>
<dbReference type="PATRIC" id="fig|991778.3.peg.1440"/>
<dbReference type="Proteomes" id="UP000006222">
    <property type="component" value="Unassembled WGS sequence"/>
</dbReference>
<comment type="caution">
    <text evidence="4">The sequence shown here is derived from an EMBL/GenBank/DDBJ whole genome shotgun (WGS) entry which is preliminary data.</text>
</comment>
<gene>
    <name evidence="4" type="ORF">RBWH47_01062</name>
</gene>
<evidence type="ECO:0000256" key="2">
    <source>
        <dbReference type="ARBA" id="ARBA00022679"/>
    </source>
</evidence>
<dbReference type="InterPro" id="IPR001451">
    <property type="entry name" value="Hexapep"/>
</dbReference>
<evidence type="ECO:0000313" key="4">
    <source>
        <dbReference type="EMBL" id="EGF28615.1"/>
    </source>
</evidence>
<organism evidence="4 5">
    <name type="scientific">Rhodopirellula baltica WH47</name>
    <dbReference type="NCBI Taxonomy" id="991778"/>
    <lineage>
        <taxon>Bacteria</taxon>
        <taxon>Pseudomonadati</taxon>
        <taxon>Planctomycetota</taxon>
        <taxon>Planctomycetia</taxon>
        <taxon>Pirellulales</taxon>
        <taxon>Pirellulaceae</taxon>
        <taxon>Rhodopirellula</taxon>
    </lineage>
</organism>
<comment type="similarity">
    <text evidence="1">Belongs to the transferase hexapeptide repeat family.</text>
</comment>
<dbReference type="GO" id="GO:0016413">
    <property type="term" value="F:O-acetyltransferase activity"/>
    <property type="evidence" value="ECO:0007669"/>
    <property type="project" value="UniProtKB-ARBA"/>
</dbReference>
<evidence type="ECO:0000256" key="1">
    <source>
        <dbReference type="ARBA" id="ARBA00007274"/>
    </source>
</evidence>
<dbReference type="Pfam" id="PF12464">
    <property type="entry name" value="Mac"/>
    <property type="match status" value="1"/>
</dbReference>
<evidence type="ECO:0000313" key="5">
    <source>
        <dbReference type="Proteomes" id="UP000006222"/>
    </source>
</evidence>
<feature type="domain" description="Maltose/galactoside acetyltransferase" evidence="3">
    <location>
        <begin position="47"/>
        <end position="101"/>
    </location>
</feature>
<dbReference type="AlphaFoldDB" id="F2ANU7"/>
<proteinExistence type="inferred from homology"/>
<dbReference type="RefSeq" id="WP_007325314.1">
    <property type="nucleotide sequence ID" value="NZ_AFAR01000075.1"/>
</dbReference>
<dbReference type="GO" id="GO:0005829">
    <property type="term" value="C:cytosol"/>
    <property type="evidence" value="ECO:0007669"/>
    <property type="project" value="TreeGrafter"/>
</dbReference>
<keyword evidence="2 4" id="KW-0808">Transferase</keyword>
<accession>F2ANU7</accession>
<protein>
    <submittedName>
        <fullName evidence="4">Maa (Maltose O-acetyltransferase)</fullName>
    </submittedName>
</protein>
<dbReference type="Gene3D" id="2.160.10.10">
    <property type="entry name" value="Hexapeptide repeat proteins"/>
    <property type="match status" value="1"/>
</dbReference>
<reference evidence="4 5" key="1">
    <citation type="journal article" date="2013" name="Mar. Genomics">
        <title>Expression of sulfatases in Rhodopirellula baltica and the diversity of sulfatases in the genus Rhodopirellula.</title>
        <authorList>
            <person name="Wegner C.E."/>
            <person name="Richter-Heitmann T."/>
            <person name="Klindworth A."/>
            <person name="Klockow C."/>
            <person name="Richter M."/>
            <person name="Achstetter T."/>
            <person name="Glockner F.O."/>
            <person name="Harder J."/>
        </authorList>
    </citation>
    <scope>NUCLEOTIDE SEQUENCE [LARGE SCALE GENOMIC DNA]</scope>
    <source>
        <strain evidence="4 5">WH47</strain>
    </source>
</reference>
<dbReference type="PANTHER" id="PTHR23416:SF23">
    <property type="entry name" value="ACETYLTRANSFERASE C18B11.09C-RELATED"/>
    <property type="match status" value="1"/>
</dbReference>